<keyword evidence="1" id="KW-0472">Membrane</keyword>
<dbReference type="InParanoid" id="W7XF83"/>
<name>W7XF83_TETTS</name>
<organism evidence="2 3">
    <name type="scientific">Tetrahymena thermophila (strain SB210)</name>
    <dbReference type="NCBI Taxonomy" id="312017"/>
    <lineage>
        <taxon>Eukaryota</taxon>
        <taxon>Sar</taxon>
        <taxon>Alveolata</taxon>
        <taxon>Ciliophora</taxon>
        <taxon>Intramacronucleata</taxon>
        <taxon>Oligohymenophorea</taxon>
        <taxon>Hymenostomatida</taxon>
        <taxon>Tetrahymenina</taxon>
        <taxon>Tetrahymenidae</taxon>
        <taxon>Tetrahymena</taxon>
    </lineage>
</organism>
<keyword evidence="3" id="KW-1185">Reference proteome</keyword>
<dbReference type="GeneID" id="24437082"/>
<proteinExistence type="predicted"/>
<sequence>MQKFSQYLQPFNSFQLLFNLFKIRQTQLVNFQLLTFFRVLLSYLHLSLQPQIIKKQTYFIHYLFCYSKSKTFYHIYKAYKTLAKIKIITKSKIRMKLKTNKMVNLVMPSLLSLTAFQSLFVQAWQMIKIQKQYQLQD</sequence>
<dbReference type="EMBL" id="GG662853">
    <property type="protein sequence ID" value="EWS76462.1"/>
    <property type="molecule type" value="Genomic_DNA"/>
</dbReference>
<keyword evidence="1" id="KW-1133">Transmembrane helix</keyword>
<protein>
    <submittedName>
        <fullName evidence="2">Transmembrane protein, putative</fullName>
    </submittedName>
</protein>
<keyword evidence="1 2" id="KW-0812">Transmembrane</keyword>
<evidence type="ECO:0000256" key="1">
    <source>
        <dbReference type="SAM" id="Phobius"/>
    </source>
</evidence>
<dbReference type="AlphaFoldDB" id="W7XF83"/>
<evidence type="ECO:0000313" key="3">
    <source>
        <dbReference type="Proteomes" id="UP000009168"/>
    </source>
</evidence>
<evidence type="ECO:0000313" key="2">
    <source>
        <dbReference type="EMBL" id="EWS76462.1"/>
    </source>
</evidence>
<dbReference type="Proteomes" id="UP000009168">
    <property type="component" value="Unassembled WGS sequence"/>
</dbReference>
<reference evidence="3" key="1">
    <citation type="journal article" date="2006" name="PLoS Biol.">
        <title>Macronuclear genome sequence of the ciliate Tetrahymena thermophila, a model eukaryote.</title>
        <authorList>
            <person name="Eisen J.A."/>
            <person name="Coyne R.S."/>
            <person name="Wu M."/>
            <person name="Wu D."/>
            <person name="Thiagarajan M."/>
            <person name="Wortman J.R."/>
            <person name="Badger J.H."/>
            <person name="Ren Q."/>
            <person name="Amedeo P."/>
            <person name="Jones K.M."/>
            <person name="Tallon L.J."/>
            <person name="Delcher A.L."/>
            <person name="Salzberg S.L."/>
            <person name="Silva J.C."/>
            <person name="Haas B.J."/>
            <person name="Majoros W.H."/>
            <person name="Farzad M."/>
            <person name="Carlton J.M."/>
            <person name="Smith R.K. Jr."/>
            <person name="Garg J."/>
            <person name="Pearlman R.E."/>
            <person name="Karrer K.M."/>
            <person name="Sun L."/>
            <person name="Manning G."/>
            <person name="Elde N.C."/>
            <person name="Turkewitz A.P."/>
            <person name="Asai D.J."/>
            <person name="Wilkes D.E."/>
            <person name="Wang Y."/>
            <person name="Cai H."/>
            <person name="Collins K."/>
            <person name="Stewart B.A."/>
            <person name="Lee S.R."/>
            <person name="Wilamowska K."/>
            <person name="Weinberg Z."/>
            <person name="Ruzzo W.L."/>
            <person name="Wloga D."/>
            <person name="Gaertig J."/>
            <person name="Frankel J."/>
            <person name="Tsao C.-C."/>
            <person name="Gorovsky M.A."/>
            <person name="Keeling P.J."/>
            <person name="Waller R.F."/>
            <person name="Patron N.J."/>
            <person name="Cherry J.M."/>
            <person name="Stover N.A."/>
            <person name="Krieger C.J."/>
            <person name="del Toro C."/>
            <person name="Ryder H.F."/>
            <person name="Williamson S.C."/>
            <person name="Barbeau R.A."/>
            <person name="Hamilton E.P."/>
            <person name="Orias E."/>
        </authorList>
    </citation>
    <scope>NUCLEOTIDE SEQUENCE [LARGE SCALE GENOMIC DNA]</scope>
    <source>
        <strain evidence="3">SB210</strain>
    </source>
</reference>
<gene>
    <name evidence="2" type="ORF">TTHERM_000069269</name>
</gene>
<feature type="transmembrane region" description="Helical" evidence="1">
    <location>
        <begin position="102"/>
        <end position="124"/>
    </location>
</feature>
<dbReference type="RefSeq" id="XP_012651004.1">
    <property type="nucleotide sequence ID" value="XM_012795550.1"/>
</dbReference>
<dbReference type="KEGG" id="tet:TTHERM_000069269"/>
<accession>W7XF83</accession>